<evidence type="ECO:0000256" key="3">
    <source>
        <dbReference type="ARBA" id="ARBA00023098"/>
    </source>
</evidence>
<comment type="caution">
    <text evidence="6">The sequence shown here is derived from an EMBL/GenBank/DDBJ whole genome shotgun (WGS) entry which is preliminary data.</text>
</comment>
<dbReference type="SUPFAM" id="SSF52151">
    <property type="entry name" value="FabD/lysophospholipase-like"/>
    <property type="match status" value="1"/>
</dbReference>
<dbReference type="InterPro" id="IPR001227">
    <property type="entry name" value="Ac_transferase_dom_sf"/>
</dbReference>
<dbReference type="RefSeq" id="WP_340356789.1">
    <property type="nucleotide sequence ID" value="NZ_JBBKZU010000004.1"/>
</dbReference>
<accession>A0ABU8VCV7</accession>
<feature type="short sequence motif" description="GXGXXG" evidence="4">
    <location>
        <begin position="11"/>
        <end position="16"/>
    </location>
</feature>
<evidence type="ECO:0000256" key="2">
    <source>
        <dbReference type="ARBA" id="ARBA00022963"/>
    </source>
</evidence>
<keyword evidence="1 4" id="KW-0378">Hydrolase</keyword>
<name>A0ABU8VCV7_9BURK</name>
<keyword evidence="3 4" id="KW-0443">Lipid metabolism</keyword>
<keyword evidence="7" id="KW-1185">Reference proteome</keyword>
<evidence type="ECO:0000313" key="7">
    <source>
        <dbReference type="Proteomes" id="UP001365846"/>
    </source>
</evidence>
<evidence type="ECO:0000313" key="6">
    <source>
        <dbReference type="EMBL" id="MEJ8811497.1"/>
    </source>
</evidence>
<dbReference type="PANTHER" id="PTHR14226">
    <property type="entry name" value="NEUROPATHY TARGET ESTERASE/SWISS CHEESE D.MELANOGASTER"/>
    <property type="match status" value="1"/>
</dbReference>
<dbReference type="Pfam" id="PF01734">
    <property type="entry name" value="Patatin"/>
    <property type="match status" value="1"/>
</dbReference>
<gene>
    <name evidence="6" type="ORF">WKW77_10510</name>
</gene>
<feature type="short sequence motif" description="DGA/G" evidence="4">
    <location>
        <begin position="164"/>
        <end position="166"/>
    </location>
</feature>
<reference evidence="6 7" key="1">
    <citation type="submission" date="2024-03" db="EMBL/GenBank/DDBJ databases">
        <title>Novel species of the genus Variovorax.</title>
        <authorList>
            <person name="Liu Q."/>
            <person name="Xin Y.-H."/>
        </authorList>
    </citation>
    <scope>NUCLEOTIDE SEQUENCE [LARGE SCALE GENOMIC DNA]</scope>
    <source>
        <strain evidence="6 7">KACC 18899</strain>
    </source>
</reference>
<evidence type="ECO:0000256" key="4">
    <source>
        <dbReference type="PROSITE-ProRule" id="PRU01161"/>
    </source>
</evidence>
<dbReference type="EMBL" id="JBBKZU010000004">
    <property type="protein sequence ID" value="MEJ8811497.1"/>
    <property type="molecule type" value="Genomic_DNA"/>
</dbReference>
<protein>
    <submittedName>
        <fullName evidence="6">Patatin-like phospholipase family protein</fullName>
    </submittedName>
</protein>
<organism evidence="6 7">
    <name type="scientific">Variovorax ureilyticus</name>
    <dbReference type="NCBI Taxonomy" id="1836198"/>
    <lineage>
        <taxon>Bacteria</taxon>
        <taxon>Pseudomonadati</taxon>
        <taxon>Pseudomonadota</taxon>
        <taxon>Betaproteobacteria</taxon>
        <taxon>Burkholderiales</taxon>
        <taxon>Comamonadaceae</taxon>
        <taxon>Variovorax</taxon>
    </lineage>
</organism>
<dbReference type="PANTHER" id="PTHR14226:SF57">
    <property type="entry name" value="BLR7027 PROTEIN"/>
    <property type="match status" value="1"/>
</dbReference>
<dbReference type="CDD" id="cd07209">
    <property type="entry name" value="Pat_hypo_Ecoli_Z1214_like"/>
    <property type="match status" value="1"/>
</dbReference>
<feature type="domain" description="PNPLA" evidence="5">
    <location>
        <begin position="7"/>
        <end position="177"/>
    </location>
</feature>
<dbReference type="InterPro" id="IPR050301">
    <property type="entry name" value="NTE"/>
</dbReference>
<dbReference type="InterPro" id="IPR002641">
    <property type="entry name" value="PNPLA_dom"/>
</dbReference>
<feature type="active site" description="Nucleophile" evidence="4">
    <location>
        <position position="40"/>
    </location>
</feature>
<dbReference type="Gene3D" id="3.40.1090.10">
    <property type="entry name" value="Cytosolic phospholipase A2 catalytic domain"/>
    <property type="match status" value="1"/>
</dbReference>
<evidence type="ECO:0000256" key="1">
    <source>
        <dbReference type="ARBA" id="ARBA00022801"/>
    </source>
</evidence>
<feature type="short sequence motif" description="GXSXG" evidence="4">
    <location>
        <begin position="38"/>
        <end position="42"/>
    </location>
</feature>
<evidence type="ECO:0000259" key="5">
    <source>
        <dbReference type="PROSITE" id="PS51635"/>
    </source>
</evidence>
<feature type="active site" description="Proton acceptor" evidence="4">
    <location>
        <position position="164"/>
    </location>
</feature>
<dbReference type="InterPro" id="IPR016035">
    <property type="entry name" value="Acyl_Trfase/lysoPLipase"/>
</dbReference>
<keyword evidence="2 4" id="KW-0442">Lipid degradation</keyword>
<sequence>MTTRTAFVFAGGGSLGAVEVGMLRELVRAGVRPDFVVGASAGAINAAYFAGAPHAEGVAALQALWCNIRRRDVMPFSFTSFLRILLRRQEHLVHNGALRSLLQRSLDYHAIEDSFLPLHVVASERVTGHEVVLSRGPVVEAVLASSAIPGVFPPISIEGRELVDGGVCSNTPIAAAVRLGATDIVVLPAGFACAVRTPPRGWIGHTLHALSLVVARQLVQDIEHFASRVRICVVPALCPLEISSYDYDHCAALIERAADTTRSWLHGGGLRAEPNPGPLVFHTH</sequence>
<dbReference type="Gene3D" id="3.40.366.10">
    <property type="entry name" value="Malonyl-Coenzyme A Acyl Carrier Protein, domain 2"/>
    <property type="match status" value="1"/>
</dbReference>
<dbReference type="PROSITE" id="PS51635">
    <property type="entry name" value="PNPLA"/>
    <property type="match status" value="1"/>
</dbReference>
<proteinExistence type="predicted"/>
<dbReference type="Proteomes" id="UP001365846">
    <property type="component" value="Unassembled WGS sequence"/>
</dbReference>